<evidence type="ECO:0000313" key="3">
    <source>
        <dbReference type="Proteomes" id="UP000596742"/>
    </source>
</evidence>
<dbReference type="Gene3D" id="3.10.100.10">
    <property type="entry name" value="Mannose-Binding Protein A, subunit A"/>
    <property type="match status" value="1"/>
</dbReference>
<feature type="domain" description="Apple" evidence="1">
    <location>
        <begin position="17"/>
        <end position="59"/>
    </location>
</feature>
<gene>
    <name evidence="2" type="ORF">MGAL_10B071479</name>
</gene>
<comment type="caution">
    <text evidence="2">The sequence shown here is derived from an EMBL/GenBank/DDBJ whole genome shotgun (WGS) entry which is preliminary data.</text>
</comment>
<evidence type="ECO:0000259" key="1">
    <source>
        <dbReference type="Pfam" id="PF00024"/>
    </source>
</evidence>
<dbReference type="CDD" id="cd00037">
    <property type="entry name" value="CLECT"/>
    <property type="match status" value="1"/>
</dbReference>
<protein>
    <recommendedName>
        <fullName evidence="1">Apple domain-containing protein</fullName>
    </recommendedName>
</protein>
<reference evidence="2" key="1">
    <citation type="submission" date="2018-11" db="EMBL/GenBank/DDBJ databases">
        <authorList>
            <person name="Alioto T."/>
            <person name="Alioto T."/>
        </authorList>
    </citation>
    <scope>NUCLEOTIDE SEQUENCE</scope>
</reference>
<dbReference type="InterPro" id="IPR003609">
    <property type="entry name" value="Pan_app"/>
</dbReference>
<dbReference type="SUPFAM" id="SSF57414">
    <property type="entry name" value="Hairpin loop containing domain-like"/>
    <property type="match status" value="1"/>
</dbReference>
<dbReference type="AlphaFoldDB" id="A0A8B6E423"/>
<dbReference type="InterPro" id="IPR016186">
    <property type="entry name" value="C-type_lectin-like/link_sf"/>
</dbReference>
<dbReference type="Pfam" id="PF00024">
    <property type="entry name" value="PAN_1"/>
    <property type="match status" value="1"/>
</dbReference>
<organism evidence="2 3">
    <name type="scientific">Mytilus galloprovincialis</name>
    <name type="common">Mediterranean mussel</name>
    <dbReference type="NCBI Taxonomy" id="29158"/>
    <lineage>
        <taxon>Eukaryota</taxon>
        <taxon>Metazoa</taxon>
        <taxon>Spiralia</taxon>
        <taxon>Lophotrochozoa</taxon>
        <taxon>Mollusca</taxon>
        <taxon>Bivalvia</taxon>
        <taxon>Autobranchia</taxon>
        <taxon>Pteriomorphia</taxon>
        <taxon>Mytilida</taxon>
        <taxon>Mytiloidea</taxon>
        <taxon>Mytilidae</taxon>
        <taxon>Mytilinae</taxon>
        <taxon>Mytilus</taxon>
    </lineage>
</organism>
<accession>A0A8B6E423</accession>
<dbReference type="Proteomes" id="UP000596742">
    <property type="component" value="Unassembled WGS sequence"/>
</dbReference>
<sequence length="224" mass="25940">MLQQYAVYDDTYDDLVHTENALYNAKVTSLLHCAMFCLEYMRCLSYFHNSKTKDCSLHAIPFRNTVTVPSQFGDGWKFYLTEDRSGRCSSEDRFIYYRDLDFCYKTYDPLQVNVALFKQMCGEANAELVKVDTEEKQRYIELLSDEFTVPWLCVQGTKTTDSEQRWTFDDGTLMTYFNWKPNQFQVAATGAGGVNLGISVSNNFTWFEIPNGVSDRNCVIICQK</sequence>
<keyword evidence="3" id="KW-1185">Reference proteome</keyword>
<evidence type="ECO:0000313" key="2">
    <source>
        <dbReference type="EMBL" id="VDI28742.1"/>
    </source>
</evidence>
<dbReference type="OrthoDB" id="6119292at2759"/>
<proteinExistence type="predicted"/>
<name>A0A8B6E423_MYTGA</name>
<dbReference type="InterPro" id="IPR016187">
    <property type="entry name" value="CTDL_fold"/>
</dbReference>
<dbReference type="SUPFAM" id="SSF56436">
    <property type="entry name" value="C-type lectin-like"/>
    <property type="match status" value="1"/>
</dbReference>
<dbReference type="EMBL" id="UYJE01004519">
    <property type="protein sequence ID" value="VDI28742.1"/>
    <property type="molecule type" value="Genomic_DNA"/>
</dbReference>